<evidence type="ECO:0000313" key="1">
    <source>
        <dbReference type="EMBL" id="QZE14753.1"/>
    </source>
</evidence>
<protein>
    <submittedName>
        <fullName evidence="1">Uncharacterized protein</fullName>
    </submittedName>
</protein>
<keyword evidence="2" id="KW-1185">Reference proteome</keyword>
<dbReference type="EMBL" id="CP081303">
    <property type="protein sequence ID" value="QZE14753.1"/>
    <property type="molecule type" value="Genomic_DNA"/>
</dbReference>
<evidence type="ECO:0000313" key="2">
    <source>
        <dbReference type="Proteomes" id="UP000826212"/>
    </source>
</evidence>
<reference evidence="1" key="1">
    <citation type="submission" date="2021-08" db="EMBL/GenBank/DDBJ databases">
        <title>Novel anaerobic bacterium isolated from sea squirt in East Sea, Republic of Korea.</title>
        <authorList>
            <person name="Nguyen T.H."/>
            <person name="Li Z."/>
            <person name="Lee Y.-J."/>
            <person name="Ko J."/>
            <person name="Kim S.-G."/>
        </authorList>
    </citation>
    <scope>NUCLEOTIDE SEQUENCE</scope>
    <source>
        <strain evidence="1">KCTC 25031</strain>
    </source>
</reference>
<proteinExistence type="predicted"/>
<dbReference type="Proteomes" id="UP000826212">
    <property type="component" value="Chromosome"/>
</dbReference>
<accession>A0AC61NGT4</accession>
<organism evidence="1 2">
    <name type="scientific">Halosquirtibacter laminarini</name>
    <dbReference type="NCBI Taxonomy" id="3374600"/>
    <lineage>
        <taxon>Bacteria</taxon>
        <taxon>Pseudomonadati</taxon>
        <taxon>Bacteroidota</taxon>
        <taxon>Bacteroidia</taxon>
        <taxon>Marinilabiliales</taxon>
        <taxon>Prolixibacteraceae</taxon>
        <taxon>Halosquirtibacter</taxon>
    </lineage>
</organism>
<sequence length="132" mass="15151">MEYQKERHKIEQSISKEVPPLNLHSLADSIGTILHNTNKKEVFRYGFCSDLMSDLLTTDIPQTVLITGLITTQTIRTAHIAEIHCVIFVRNKVIDHTLIDIAKELDINIIRSEHTMFKVCGMLYKRGLKAIY</sequence>
<name>A0AC61NGT4_9BACT</name>
<gene>
    <name evidence="1" type="ORF">K4L44_02515</name>
</gene>